<accession>A0A329SS35</accession>
<evidence type="ECO:0000313" key="2">
    <source>
        <dbReference type="EMBL" id="KAG2924111.1"/>
    </source>
</evidence>
<comment type="caution">
    <text evidence="5">The sequence shown here is derived from an EMBL/GenBank/DDBJ whole genome shotgun (WGS) entry which is preliminary data.</text>
</comment>
<name>A0A329SS35_9STRA</name>
<dbReference type="Proteomes" id="UP000251314">
    <property type="component" value="Unassembled WGS sequence"/>
</dbReference>
<evidence type="ECO:0000313" key="6">
    <source>
        <dbReference type="Proteomes" id="UP000251314"/>
    </source>
</evidence>
<dbReference type="EMBL" id="RCMG01000527">
    <property type="protein sequence ID" value="KAG2852680.1"/>
    <property type="molecule type" value="Genomic_DNA"/>
</dbReference>
<dbReference type="Proteomes" id="UP000735874">
    <property type="component" value="Unassembled WGS sequence"/>
</dbReference>
<dbReference type="EMBL" id="RCML01000495">
    <property type="protein sequence ID" value="KAG2975397.1"/>
    <property type="molecule type" value="Genomic_DNA"/>
</dbReference>
<protein>
    <recommendedName>
        <fullName evidence="7">HAT C-terminal dimerisation domain-containing protein</fullName>
    </recommendedName>
</protein>
<dbReference type="SUPFAM" id="SSF53098">
    <property type="entry name" value="Ribonuclease H-like"/>
    <property type="match status" value="1"/>
</dbReference>
<evidence type="ECO:0000313" key="4">
    <source>
        <dbReference type="EMBL" id="KAG2975397.1"/>
    </source>
</evidence>
<reference evidence="5 6" key="1">
    <citation type="submission" date="2018-01" db="EMBL/GenBank/DDBJ databases">
        <title>Draft genome of the strawberry crown rot pathogen Phytophthora cactorum.</title>
        <authorList>
            <person name="Armitage A.D."/>
            <person name="Lysoe E."/>
            <person name="Nellist C.F."/>
            <person name="Harrison R.J."/>
            <person name="Brurberg M.B."/>
        </authorList>
    </citation>
    <scope>NUCLEOTIDE SEQUENCE [LARGE SCALE GENOMIC DNA]</scope>
    <source>
        <strain evidence="5 6">10300</strain>
    </source>
</reference>
<organism evidence="5 6">
    <name type="scientific">Phytophthora cactorum</name>
    <dbReference type="NCBI Taxonomy" id="29920"/>
    <lineage>
        <taxon>Eukaryota</taxon>
        <taxon>Sar</taxon>
        <taxon>Stramenopiles</taxon>
        <taxon>Oomycota</taxon>
        <taxon>Peronosporomycetes</taxon>
        <taxon>Peronosporales</taxon>
        <taxon>Peronosporaceae</taxon>
        <taxon>Phytophthora</taxon>
    </lineage>
</organism>
<sequence>MALYGKEVEKVATLMQHLRTSKQKAVLRKMGCSMPVVKNTTRWSSSYLMINRYLEMAEHLDDMDMDLTALLPTPREKIKIKSLFEDLRKFQSVNMELQHSDGVQLKDVRILFDELLETFEEDGTCAKHLPTTAKVVASPAFGDGIVKVYSVLENDLTPGERRLLVAFEKPTVAPFVASASRKKKMSFAQVALQEKQAVCESKYVNLAWIPPTSDDVERLFSQAGQIYNEQRQGMLPANLELLLFLRFNRSLWDEVAVARVLRARSDSMLDVCDCRQFGK</sequence>
<dbReference type="PANTHER" id="PTHR40866">
    <property type="entry name" value="BED-TYPE DOMAIN-CONTAINING PROTEIN"/>
    <property type="match status" value="1"/>
</dbReference>
<dbReference type="OrthoDB" id="110708at2759"/>
<evidence type="ECO:0000313" key="5">
    <source>
        <dbReference type="EMBL" id="RAW38402.1"/>
    </source>
</evidence>
<dbReference type="VEuPathDB" id="FungiDB:PC110_g5340"/>
<gene>
    <name evidence="5" type="ORF">PC110_g5340</name>
    <name evidence="1" type="ORF">PC113_g14820</name>
    <name evidence="3" type="ORF">PC115_g7292</name>
    <name evidence="2" type="ORF">PC117_g15480</name>
    <name evidence="4" type="ORF">PC118_g13959</name>
</gene>
<evidence type="ECO:0008006" key="7">
    <source>
        <dbReference type="Google" id="ProtNLM"/>
    </source>
</evidence>
<proteinExistence type="predicted"/>
<dbReference type="PANTHER" id="PTHR40866:SF1">
    <property type="entry name" value="BED-TYPE DOMAIN-CONTAINING PROTEIN"/>
    <property type="match status" value="1"/>
</dbReference>
<reference evidence="1" key="2">
    <citation type="submission" date="2018-10" db="EMBL/GenBank/DDBJ databases">
        <title>Effector identification in a new, highly contiguous assembly of the strawberry crown rot pathogen Phytophthora cactorum.</title>
        <authorList>
            <person name="Armitage A.D."/>
            <person name="Nellist C.F."/>
            <person name="Bates H."/>
            <person name="Vickerstaff R.J."/>
            <person name="Harrison R.J."/>
        </authorList>
    </citation>
    <scope>NUCLEOTIDE SEQUENCE</scope>
    <source>
        <strain evidence="1">15-7</strain>
        <strain evidence="3">4032</strain>
        <strain evidence="2">4040</strain>
        <strain evidence="4">P415</strain>
    </source>
</reference>
<dbReference type="AlphaFoldDB" id="A0A329SS35"/>
<keyword evidence="6" id="KW-1185">Reference proteome</keyword>
<evidence type="ECO:0000313" key="3">
    <source>
        <dbReference type="EMBL" id="KAG2928120.1"/>
    </source>
</evidence>
<dbReference type="Proteomes" id="UP000774804">
    <property type="component" value="Unassembled WGS sequence"/>
</dbReference>
<dbReference type="EMBL" id="MJFZ01000089">
    <property type="protein sequence ID" value="RAW38402.1"/>
    <property type="molecule type" value="Genomic_DNA"/>
</dbReference>
<dbReference type="InterPro" id="IPR012337">
    <property type="entry name" value="RNaseH-like_sf"/>
</dbReference>
<evidence type="ECO:0000313" key="1">
    <source>
        <dbReference type="EMBL" id="KAG2852680.1"/>
    </source>
</evidence>
<dbReference type="Proteomes" id="UP000697107">
    <property type="component" value="Unassembled WGS sequence"/>
</dbReference>
<dbReference type="EMBL" id="RCMI01000173">
    <property type="protein sequence ID" value="KAG2928120.1"/>
    <property type="molecule type" value="Genomic_DNA"/>
</dbReference>
<dbReference type="Proteomes" id="UP000736787">
    <property type="component" value="Unassembled WGS sequence"/>
</dbReference>
<dbReference type="EMBL" id="RCMK01000518">
    <property type="protein sequence ID" value="KAG2924111.1"/>
    <property type="molecule type" value="Genomic_DNA"/>
</dbReference>